<dbReference type="Pfam" id="PF00657">
    <property type="entry name" value="Lipase_GDSL"/>
    <property type="match status" value="1"/>
</dbReference>
<dbReference type="PANTHER" id="PTHR45648:SF17">
    <property type="entry name" value="GDSL ESTERASE_LIPASE"/>
    <property type="match status" value="1"/>
</dbReference>
<dbReference type="Gene3D" id="3.40.50.1110">
    <property type="entry name" value="SGNH hydrolase"/>
    <property type="match status" value="1"/>
</dbReference>
<dbReference type="OrthoDB" id="1600564at2759"/>
<protein>
    <submittedName>
        <fullName evidence="4">Uncharacterized protein</fullName>
    </submittedName>
</protein>
<evidence type="ECO:0000256" key="3">
    <source>
        <dbReference type="ARBA" id="ARBA00022963"/>
    </source>
</evidence>
<keyword evidence="3" id="KW-0443">Lipid metabolism</keyword>
<dbReference type="STRING" id="49390.A0A068V1J3"/>
<sequence length="372" mass="40046">MKNRSSCNIAVLSYYLQATLALLVGWVMLQAALGSAAKPPAIFILGDSTVDVGTNSYLQESRARADFPLYGIDFPHSRPTGRFSNGLNGADFLARLTGYNSSPRPFLSLGSPLLSYLRNHAFRGANFASAGSGLLDLTGSALGVVPLSEQVKQFATLQGNLTAVRGSGATEAMLQKSLFCISIGSNDLFDYVVSNSSATPQEFIYLLMKEYENSIKTLYSLGARKFGIISVPPIGCCPTIRLLGAEGKCSDALNGLARAFYSALETLLYGIGSELEDLKYSLGNAYLMTINVINNPQPFHFTSVDKACCGFGKLNAERGCNATANLCLKRQEYLFWDQFHPTQAAANLAANTLYAGPPLYVSPINFAQLVQL</sequence>
<dbReference type="SUPFAM" id="SSF52266">
    <property type="entry name" value="SGNH hydrolase"/>
    <property type="match status" value="1"/>
</dbReference>
<evidence type="ECO:0000313" key="5">
    <source>
        <dbReference type="Proteomes" id="UP000295252"/>
    </source>
</evidence>
<keyword evidence="5" id="KW-1185">Reference proteome</keyword>
<dbReference type="Gramene" id="CDP14526">
    <property type="protein sequence ID" value="CDP14526"/>
    <property type="gene ID" value="GSCOC_T00041040001"/>
</dbReference>
<dbReference type="PANTHER" id="PTHR45648">
    <property type="entry name" value="GDSL LIPASE/ACYLHYDROLASE FAMILY PROTEIN (AFU_ORTHOLOGUE AFUA_4G14700)"/>
    <property type="match status" value="1"/>
</dbReference>
<organism evidence="4 5">
    <name type="scientific">Coffea canephora</name>
    <name type="common">Robusta coffee</name>
    <dbReference type="NCBI Taxonomy" id="49390"/>
    <lineage>
        <taxon>Eukaryota</taxon>
        <taxon>Viridiplantae</taxon>
        <taxon>Streptophyta</taxon>
        <taxon>Embryophyta</taxon>
        <taxon>Tracheophyta</taxon>
        <taxon>Spermatophyta</taxon>
        <taxon>Magnoliopsida</taxon>
        <taxon>eudicotyledons</taxon>
        <taxon>Gunneridae</taxon>
        <taxon>Pentapetalae</taxon>
        <taxon>asterids</taxon>
        <taxon>lamiids</taxon>
        <taxon>Gentianales</taxon>
        <taxon>Rubiaceae</taxon>
        <taxon>Ixoroideae</taxon>
        <taxon>Gardenieae complex</taxon>
        <taxon>Bertiereae - Coffeeae clade</taxon>
        <taxon>Coffeeae</taxon>
        <taxon>Coffea</taxon>
    </lineage>
</organism>
<name>A0A068V1J3_COFCA</name>
<accession>A0A068V1J3</accession>
<evidence type="ECO:0000313" key="4">
    <source>
        <dbReference type="EMBL" id="CDP14526.1"/>
    </source>
</evidence>
<dbReference type="GO" id="GO:0016788">
    <property type="term" value="F:hydrolase activity, acting on ester bonds"/>
    <property type="evidence" value="ECO:0007669"/>
    <property type="project" value="InterPro"/>
</dbReference>
<reference evidence="5" key="1">
    <citation type="journal article" date="2014" name="Science">
        <title>The coffee genome provides insight into the convergent evolution of caffeine biosynthesis.</title>
        <authorList>
            <person name="Denoeud F."/>
            <person name="Carretero-Paulet L."/>
            <person name="Dereeper A."/>
            <person name="Droc G."/>
            <person name="Guyot R."/>
            <person name="Pietrella M."/>
            <person name="Zheng C."/>
            <person name="Alberti A."/>
            <person name="Anthony F."/>
            <person name="Aprea G."/>
            <person name="Aury J.M."/>
            <person name="Bento P."/>
            <person name="Bernard M."/>
            <person name="Bocs S."/>
            <person name="Campa C."/>
            <person name="Cenci A."/>
            <person name="Combes M.C."/>
            <person name="Crouzillat D."/>
            <person name="Da Silva C."/>
            <person name="Daddiego L."/>
            <person name="De Bellis F."/>
            <person name="Dussert S."/>
            <person name="Garsmeur O."/>
            <person name="Gayraud T."/>
            <person name="Guignon V."/>
            <person name="Jahn K."/>
            <person name="Jamilloux V."/>
            <person name="Joet T."/>
            <person name="Labadie K."/>
            <person name="Lan T."/>
            <person name="Leclercq J."/>
            <person name="Lepelley M."/>
            <person name="Leroy T."/>
            <person name="Li L.T."/>
            <person name="Librado P."/>
            <person name="Lopez L."/>
            <person name="Munoz A."/>
            <person name="Noel B."/>
            <person name="Pallavicini A."/>
            <person name="Perrotta G."/>
            <person name="Poncet V."/>
            <person name="Pot D."/>
            <person name="Priyono X."/>
            <person name="Rigoreau M."/>
            <person name="Rouard M."/>
            <person name="Rozas J."/>
            <person name="Tranchant-Dubreuil C."/>
            <person name="VanBuren R."/>
            <person name="Zhang Q."/>
            <person name="Andrade A.C."/>
            <person name="Argout X."/>
            <person name="Bertrand B."/>
            <person name="de Kochko A."/>
            <person name="Graziosi G."/>
            <person name="Henry R.J."/>
            <person name="Jayarama X."/>
            <person name="Ming R."/>
            <person name="Nagai C."/>
            <person name="Rounsley S."/>
            <person name="Sankoff D."/>
            <person name="Giuliano G."/>
            <person name="Albert V.A."/>
            <person name="Wincker P."/>
            <person name="Lashermes P."/>
        </authorList>
    </citation>
    <scope>NUCLEOTIDE SEQUENCE [LARGE SCALE GENOMIC DNA]</scope>
    <source>
        <strain evidence="5">cv. DH200-94</strain>
    </source>
</reference>
<dbReference type="Proteomes" id="UP000295252">
    <property type="component" value="Chromosome XI"/>
</dbReference>
<dbReference type="OMA" id="AYEMTIN"/>
<dbReference type="CDD" id="cd01837">
    <property type="entry name" value="SGNH_plant_lipase_like"/>
    <property type="match status" value="1"/>
</dbReference>
<gene>
    <name evidence="4" type="ORF">GSCOC_T00041040001</name>
</gene>
<dbReference type="PhylomeDB" id="A0A068V1J3"/>
<evidence type="ECO:0000256" key="2">
    <source>
        <dbReference type="ARBA" id="ARBA00022801"/>
    </source>
</evidence>
<proteinExistence type="inferred from homology"/>
<comment type="similarity">
    <text evidence="1">Belongs to the 'GDSL' lipolytic enzyme family.</text>
</comment>
<dbReference type="AlphaFoldDB" id="A0A068V1J3"/>
<dbReference type="InterPro" id="IPR035669">
    <property type="entry name" value="SGNH_plant_lipase-like"/>
</dbReference>
<dbReference type="InterPro" id="IPR051058">
    <property type="entry name" value="GDSL_Est/Lipase"/>
</dbReference>
<keyword evidence="3" id="KW-0442">Lipid degradation</keyword>
<dbReference type="InterPro" id="IPR001087">
    <property type="entry name" value="GDSL"/>
</dbReference>
<dbReference type="GO" id="GO:0016042">
    <property type="term" value="P:lipid catabolic process"/>
    <property type="evidence" value="ECO:0007669"/>
    <property type="project" value="UniProtKB-KW"/>
</dbReference>
<dbReference type="InterPro" id="IPR036514">
    <property type="entry name" value="SGNH_hydro_sf"/>
</dbReference>
<dbReference type="InParanoid" id="A0A068V1J3"/>
<keyword evidence="2" id="KW-0378">Hydrolase</keyword>
<dbReference type="EMBL" id="HG739171">
    <property type="protein sequence ID" value="CDP14526.1"/>
    <property type="molecule type" value="Genomic_DNA"/>
</dbReference>
<evidence type="ECO:0000256" key="1">
    <source>
        <dbReference type="ARBA" id="ARBA00008668"/>
    </source>
</evidence>